<dbReference type="InterPro" id="IPR014002">
    <property type="entry name" value="Agenet_dom_plant"/>
</dbReference>
<dbReference type="KEGG" id="rarg:115742927"/>
<feature type="region of interest" description="Disordered" evidence="1">
    <location>
        <begin position="296"/>
        <end position="324"/>
    </location>
</feature>
<dbReference type="Pfam" id="PF05641">
    <property type="entry name" value="Agenet"/>
    <property type="match status" value="1"/>
</dbReference>
<feature type="compositionally biased region" description="Basic and acidic residues" evidence="1">
    <location>
        <begin position="297"/>
        <end position="306"/>
    </location>
</feature>
<name>A0A8B8PEV2_9MYRT</name>
<feature type="domain" description="BAH" evidence="2">
    <location>
        <begin position="148"/>
        <end position="267"/>
    </location>
</feature>
<dbReference type="InterPro" id="IPR008395">
    <property type="entry name" value="Agenet-like_dom"/>
</dbReference>
<dbReference type="SMART" id="SM00439">
    <property type="entry name" value="BAH"/>
    <property type="match status" value="1"/>
</dbReference>
<proteinExistence type="predicted"/>
<evidence type="ECO:0000256" key="1">
    <source>
        <dbReference type="SAM" id="MobiDB-lite"/>
    </source>
</evidence>
<dbReference type="PROSITE" id="PS51038">
    <property type="entry name" value="BAH"/>
    <property type="match status" value="1"/>
</dbReference>
<accession>A0A8B8PEV2</accession>
<reference evidence="4" key="1">
    <citation type="submission" date="2025-08" db="UniProtKB">
        <authorList>
            <consortium name="RefSeq"/>
        </authorList>
    </citation>
    <scope>IDENTIFICATION</scope>
    <source>
        <tissue evidence="4">Leaf</tissue>
    </source>
</reference>
<dbReference type="Proteomes" id="UP000827889">
    <property type="component" value="Chromosome 9"/>
</dbReference>
<dbReference type="GeneID" id="115742927"/>
<dbReference type="CDD" id="cd20403">
    <property type="entry name" value="Tudor_Agenet_FMRP-like_rpt2"/>
    <property type="match status" value="1"/>
</dbReference>
<evidence type="ECO:0000259" key="2">
    <source>
        <dbReference type="PROSITE" id="PS51038"/>
    </source>
</evidence>
<dbReference type="InterPro" id="IPR001025">
    <property type="entry name" value="BAH_dom"/>
</dbReference>
<evidence type="ECO:0000313" key="3">
    <source>
        <dbReference type="Proteomes" id="UP000827889"/>
    </source>
</evidence>
<dbReference type="InterPro" id="IPR043151">
    <property type="entry name" value="BAH_sf"/>
</dbReference>
<dbReference type="Gene3D" id="2.30.30.490">
    <property type="match status" value="1"/>
</dbReference>
<dbReference type="RefSeq" id="XP_030533332.1">
    <property type="nucleotide sequence ID" value="XM_030677472.2"/>
</dbReference>
<dbReference type="GO" id="GO:0003682">
    <property type="term" value="F:chromatin binding"/>
    <property type="evidence" value="ECO:0007669"/>
    <property type="project" value="InterPro"/>
</dbReference>
<keyword evidence="3" id="KW-1185">Reference proteome</keyword>
<sequence>MVKRFRMSDDKDGFVAWEERIICAERGNRVVHFYLKDASGNSLLAVVGTERSIRHMMYIATDDFVQLYGSNGLIKGYKKWRARREVVELLASLVSNSETDDAVEALVSYETVPPRKLKAIDQEIEWAGVAWVCAKQLTHYPAFHRKDITIAIHSFALIMAEEGCLYLGYVEDMYEDKKGLKKVKVRWFYQNEEVQHVIPQLNLHPREVLITPYVQMISAECVEGPAAVLTAQHYEKCVASASQASAAGIYMCSRQFKNNKVKPFSLAKLRGYPSQAILSCLDSSFVCKTKNMVPNKNGEDKEEGKAIDGSGGSGIKISEPRSQTPSAYPKLKLKLPRKNTGIKILTAKPEVPFSFRVNDKIELLCQDSGIRGCWFRCQIIQMSEKRLKVKYDDLLDADDFAKLEEWVPAVKVASPDKLGMRCPGRQTIRPRPPKNSSDCKFEVGMAVDAWWCDGWWEGVVTRLKVSGKNSLEVYFPGEGRLATFQKKKVRVSREWVDQRWVDIKSKPDINAFLSANSSAGIKSSSCTPVEEAPNCDKSPPGSQKIVSTSKKGKVITEEKELPDLSASHDLRESVGVNKQTCFSQSDVQTSIGVTNRNGGSGTATVAVGNEKRTASIENPQSANRLFEIADAVELMTQAAEEGISILD</sequence>
<organism evidence="3 4">
    <name type="scientific">Rhodamnia argentea</name>
    <dbReference type="NCBI Taxonomy" id="178133"/>
    <lineage>
        <taxon>Eukaryota</taxon>
        <taxon>Viridiplantae</taxon>
        <taxon>Streptophyta</taxon>
        <taxon>Embryophyta</taxon>
        <taxon>Tracheophyta</taxon>
        <taxon>Spermatophyta</taxon>
        <taxon>Magnoliopsida</taxon>
        <taxon>eudicotyledons</taxon>
        <taxon>Gunneridae</taxon>
        <taxon>Pentapetalae</taxon>
        <taxon>rosids</taxon>
        <taxon>malvids</taxon>
        <taxon>Myrtales</taxon>
        <taxon>Myrtaceae</taxon>
        <taxon>Myrtoideae</taxon>
        <taxon>Myrteae</taxon>
        <taxon>Australasian group</taxon>
        <taxon>Rhodamnia</taxon>
    </lineage>
</organism>
<protein>
    <submittedName>
        <fullName evidence="4">Uncharacterized protein LOC115742927 isoform X1</fullName>
    </submittedName>
</protein>
<dbReference type="OrthoDB" id="1883212at2759"/>
<dbReference type="PANTHER" id="PTHR31917:SF3">
    <property type="entry name" value="BROMO ADJACENT-LIKE DOMAIN PROTEIN"/>
    <property type="match status" value="1"/>
</dbReference>
<feature type="compositionally biased region" description="Polar residues" evidence="1">
    <location>
        <begin position="540"/>
        <end position="549"/>
    </location>
</feature>
<dbReference type="SMART" id="SM00743">
    <property type="entry name" value="Agenet"/>
    <property type="match status" value="2"/>
</dbReference>
<dbReference type="AlphaFoldDB" id="A0A8B8PEV2"/>
<feature type="region of interest" description="Disordered" evidence="1">
    <location>
        <begin position="530"/>
        <end position="551"/>
    </location>
</feature>
<evidence type="ECO:0000313" key="4">
    <source>
        <dbReference type="RefSeq" id="XP_030533332.1"/>
    </source>
</evidence>
<dbReference type="PANTHER" id="PTHR31917">
    <property type="entry name" value="AGENET DOMAIN-CONTAINING PROTEIN-RELATED"/>
    <property type="match status" value="1"/>
</dbReference>
<gene>
    <name evidence="4" type="primary">LOC115742927</name>
</gene>
<dbReference type="Pfam" id="PF01426">
    <property type="entry name" value="BAH"/>
    <property type="match status" value="1"/>
</dbReference>